<feature type="non-terminal residue" evidence="2">
    <location>
        <position position="1"/>
    </location>
</feature>
<dbReference type="EMBL" id="CADEAL010000780">
    <property type="protein sequence ID" value="CAB1425137.1"/>
    <property type="molecule type" value="Genomic_DNA"/>
</dbReference>
<proteinExistence type="predicted"/>
<dbReference type="AlphaFoldDB" id="A0A9N7U6K3"/>
<organism evidence="2 3">
    <name type="scientific">Pleuronectes platessa</name>
    <name type="common">European plaice</name>
    <dbReference type="NCBI Taxonomy" id="8262"/>
    <lineage>
        <taxon>Eukaryota</taxon>
        <taxon>Metazoa</taxon>
        <taxon>Chordata</taxon>
        <taxon>Craniata</taxon>
        <taxon>Vertebrata</taxon>
        <taxon>Euteleostomi</taxon>
        <taxon>Actinopterygii</taxon>
        <taxon>Neopterygii</taxon>
        <taxon>Teleostei</taxon>
        <taxon>Neoteleostei</taxon>
        <taxon>Acanthomorphata</taxon>
        <taxon>Carangaria</taxon>
        <taxon>Pleuronectiformes</taxon>
        <taxon>Pleuronectoidei</taxon>
        <taxon>Pleuronectidae</taxon>
        <taxon>Pleuronectes</taxon>
    </lineage>
</organism>
<protein>
    <submittedName>
        <fullName evidence="2">Uncharacterized protein</fullName>
    </submittedName>
</protein>
<accession>A0A9N7U6K3</accession>
<comment type="caution">
    <text evidence="2">The sequence shown here is derived from an EMBL/GenBank/DDBJ whole genome shotgun (WGS) entry which is preliminary data.</text>
</comment>
<evidence type="ECO:0000313" key="3">
    <source>
        <dbReference type="Proteomes" id="UP001153269"/>
    </source>
</evidence>
<name>A0A9N7U6K3_PLEPL</name>
<evidence type="ECO:0000313" key="2">
    <source>
        <dbReference type="EMBL" id="CAB1425137.1"/>
    </source>
</evidence>
<keyword evidence="3" id="KW-1185">Reference proteome</keyword>
<reference evidence="2" key="1">
    <citation type="submission" date="2020-03" db="EMBL/GenBank/DDBJ databases">
        <authorList>
            <person name="Weist P."/>
        </authorList>
    </citation>
    <scope>NUCLEOTIDE SEQUENCE</scope>
</reference>
<dbReference type="Proteomes" id="UP001153269">
    <property type="component" value="Unassembled WGS sequence"/>
</dbReference>
<evidence type="ECO:0000256" key="1">
    <source>
        <dbReference type="SAM" id="MobiDB-lite"/>
    </source>
</evidence>
<sequence length="131" mass="13616">CPAPLTPGELLREPSSPAAARNGSSGSLRLCSSIHASFHTVGEPSSPASVSSLLLAVRHLSGRINKGPPGHLSTRTQQCGRMLLLHQLKLPLLPLRGCAGELGLSQPGSPGVRGAGHSKQVNLRRAVLDRV</sequence>
<gene>
    <name evidence="2" type="ORF">PLEPLA_LOCUS13067</name>
</gene>
<feature type="region of interest" description="Disordered" evidence="1">
    <location>
        <begin position="1"/>
        <end position="24"/>
    </location>
</feature>